<keyword evidence="4" id="KW-0722">Serine protease inhibitor</keyword>
<evidence type="ECO:0000256" key="1">
    <source>
        <dbReference type="SAM" id="SignalP"/>
    </source>
</evidence>
<keyword evidence="1" id="KW-0732">Signal</keyword>
<dbReference type="KEGG" id="mcal:110302466"/>
<keyword evidence="3" id="KW-1185">Reference proteome</keyword>
<sequence>MKVIFSAAALVLASSVWTSLAVDFVLPMNFHMTEELLQKTKALCIKNIQLCWILSYFKVSEPICGSNQVTYEGECHLCSGILNTPRMSLNTDKLLSSQRGTWSMTDSSKIPNLGDRVWSSMVVYTRVYEALGSVKREQYLEKNILIVEDTWIKFIDLFLQ</sequence>
<dbReference type="CTD" id="646424"/>
<organism evidence="3 4">
    <name type="scientific">Mus caroli</name>
    <name type="common">Ryukyu mouse</name>
    <name type="synonym">Ricefield mouse</name>
    <dbReference type="NCBI Taxonomy" id="10089"/>
    <lineage>
        <taxon>Eukaryota</taxon>
        <taxon>Metazoa</taxon>
        <taxon>Chordata</taxon>
        <taxon>Craniata</taxon>
        <taxon>Vertebrata</taxon>
        <taxon>Euteleostomi</taxon>
        <taxon>Mammalia</taxon>
        <taxon>Eutheria</taxon>
        <taxon>Euarchontoglires</taxon>
        <taxon>Glires</taxon>
        <taxon>Rodentia</taxon>
        <taxon>Myomorpha</taxon>
        <taxon>Muroidea</taxon>
        <taxon>Muridae</taxon>
        <taxon>Murinae</taxon>
        <taxon>Mus</taxon>
        <taxon>Mus</taxon>
    </lineage>
</organism>
<reference evidence="4" key="1">
    <citation type="submission" date="2025-08" db="UniProtKB">
        <authorList>
            <consortium name="RefSeq"/>
        </authorList>
    </citation>
    <scope>IDENTIFICATION</scope>
</reference>
<dbReference type="InterPro" id="IPR036058">
    <property type="entry name" value="Kazal_dom_sf"/>
</dbReference>
<dbReference type="SUPFAM" id="SSF100895">
    <property type="entry name" value="Kazal-type serine protease inhibitors"/>
    <property type="match status" value="1"/>
</dbReference>
<evidence type="ECO:0000313" key="3">
    <source>
        <dbReference type="Proteomes" id="UP000515126"/>
    </source>
</evidence>
<feature type="signal peptide" evidence="1">
    <location>
        <begin position="1"/>
        <end position="21"/>
    </location>
</feature>
<evidence type="ECO:0000259" key="2">
    <source>
        <dbReference type="Pfam" id="PF00050"/>
    </source>
</evidence>
<dbReference type="Proteomes" id="UP000515126">
    <property type="component" value="Chromosome 9"/>
</dbReference>
<protein>
    <submittedName>
        <fullName evidence="4">Serine protease inhibitor Kazal-type 8 isoform X1</fullName>
    </submittedName>
</protein>
<dbReference type="AlphaFoldDB" id="A0A6P5QF23"/>
<accession>A0A6P5QF23</accession>
<keyword evidence="4" id="KW-0646">Protease inhibitor</keyword>
<dbReference type="Gene3D" id="3.30.60.30">
    <property type="match status" value="1"/>
</dbReference>
<dbReference type="GeneID" id="110302466"/>
<evidence type="ECO:0000313" key="4">
    <source>
        <dbReference type="RefSeq" id="XP_021028916.1"/>
    </source>
</evidence>
<feature type="domain" description="Kazal-like" evidence="2">
    <location>
        <begin position="60"/>
        <end position="80"/>
    </location>
</feature>
<name>A0A6P5QF23_MUSCR</name>
<feature type="chain" id="PRO_5028130595" evidence="1">
    <location>
        <begin position="22"/>
        <end position="160"/>
    </location>
</feature>
<dbReference type="RefSeq" id="XP_021028916.1">
    <property type="nucleotide sequence ID" value="XM_021173257.2"/>
</dbReference>
<dbReference type="Pfam" id="PF00050">
    <property type="entry name" value="Kazal_1"/>
    <property type="match status" value="1"/>
</dbReference>
<proteinExistence type="predicted"/>
<dbReference type="InterPro" id="IPR002350">
    <property type="entry name" value="Kazal_dom"/>
</dbReference>
<gene>
    <name evidence="4" type="primary">Spink8</name>
</gene>
<dbReference type="GO" id="GO:0004867">
    <property type="term" value="F:serine-type endopeptidase inhibitor activity"/>
    <property type="evidence" value="ECO:0007669"/>
    <property type="project" value="UniProtKB-KW"/>
</dbReference>